<evidence type="ECO:0000313" key="2">
    <source>
        <dbReference type="Proteomes" id="UP000095601"/>
    </source>
</evidence>
<organism evidence="1 2">
    <name type="scientific">Cloacibacterium normanense</name>
    <dbReference type="NCBI Taxonomy" id="237258"/>
    <lineage>
        <taxon>Bacteria</taxon>
        <taxon>Pseudomonadati</taxon>
        <taxon>Bacteroidota</taxon>
        <taxon>Flavobacteriia</taxon>
        <taxon>Flavobacteriales</taxon>
        <taxon>Weeksellaceae</taxon>
    </lineage>
</organism>
<dbReference type="Proteomes" id="UP000095601">
    <property type="component" value="Unassembled WGS sequence"/>
</dbReference>
<gene>
    <name evidence="1" type="ORF">BHF72_1596</name>
</gene>
<keyword evidence="2" id="KW-1185">Reference proteome</keyword>
<name>A0A1E5UGS5_9FLAO</name>
<comment type="caution">
    <text evidence="1">The sequence shown here is derived from an EMBL/GenBank/DDBJ whole genome shotgun (WGS) entry which is preliminary data.</text>
</comment>
<dbReference type="EMBL" id="MKGI01000013">
    <property type="protein sequence ID" value="OEL11945.1"/>
    <property type="molecule type" value="Genomic_DNA"/>
</dbReference>
<reference evidence="1 2" key="1">
    <citation type="submission" date="2016-09" db="EMBL/GenBank/DDBJ databases">
        <authorList>
            <person name="Capua I."/>
            <person name="De Benedictis P."/>
            <person name="Joannis T."/>
            <person name="Lombin L.H."/>
            <person name="Cattoli G."/>
        </authorList>
    </citation>
    <scope>NUCLEOTIDE SEQUENCE [LARGE SCALE GENOMIC DNA]</scope>
    <source>
        <strain evidence="1 2">NRS-1</strain>
    </source>
</reference>
<proteinExistence type="predicted"/>
<dbReference type="AlphaFoldDB" id="A0A1E5UGS5"/>
<protein>
    <submittedName>
        <fullName evidence="1">Uncharacterized protein</fullName>
    </submittedName>
</protein>
<accession>A0A1E5UGS5</accession>
<sequence length="41" mass="4796">MSHLCHVESEENSSEKLFILFYNIFTSAFLKRIKNGNFITS</sequence>
<evidence type="ECO:0000313" key="1">
    <source>
        <dbReference type="EMBL" id="OEL11945.1"/>
    </source>
</evidence>